<evidence type="ECO:0000259" key="1">
    <source>
        <dbReference type="Pfam" id="PF13443"/>
    </source>
</evidence>
<dbReference type="AlphaFoldDB" id="A0A0R1TSN0"/>
<sequence length="51" mass="5912">MAGILDKYLEAHSLTRYRLAKDSGISQTTWFNFNSRPLERWTVKQVRALAA</sequence>
<protein>
    <recommendedName>
        <fullName evidence="1">HTH cro/C1-type domain-containing protein</fullName>
    </recommendedName>
</protein>
<evidence type="ECO:0000313" key="3">
    <source>
        <dbReference type="Proteomes" id="UP000051922"/>
    </source>
</evidence>
<accession>A0A0R1TSN0</accession>
<dbReference type="Proteomes" id="UP000051922">
    <property type="component" value="Unassembled WGS sequence"/>
</dbReference>
<evidence type="ECO:0000313" key="2">
    <source>
        <dbReference type="EMBL" id="KRL84374.1"/>
    </source>
</evidence>
<keyword evidence="3" id="KW-1185">Reference proteome</keyword>
<dbReference type="Pfam" id="PF13443">
    <property type="entry name" value="HTH_26"/>
    <property type="match status" value="1"/>
</dbReference>
<dbReference type="EMBL" id="AZFJ01000062">
    <property type="protein sequence ID" value="KRL84374.1"/>
    <property type="molecule type" value="Genomic_DNA"/>
</dbReference>
<organism evidence="2 3">
    <name type="scientific">Lacticaseibacillus pantheris DSM 15945 = JCM 12539 = NBRC 106106</name>
    <dbReference type="NCBI Taxonomy" id="1423783"/>
    <lineage>
        <taxon>Bacteria</taxon>
        <taxon>Bacillati</taxon>
        <taxon>Bacillota</taxon>
        <taxon>Bacilli</taxon>
        <taxon>Lactobacillales</taxon>
        <taxon>Lactobacillaceae</taxon>
        <taxon>Lacticaseibacillus</taxon>
    </lineage>
</organism>
<dbReference type="InterPro" id="IPR001387">
    <property type="entry name" value="Cro/C1-type_HTH"/>
</dbReference>
<feature type="domain" description="HTH cro/C1-type" evidence="1">
    <location>
        <begin position="5"/>
        <end position="49"/>
    </location>
</feature>
<name>A0A0R1TSN0_9LACO</name>
<proteinExistence type="predicted"/>
<dbReference type="PATRIC" id="fig|1423783.4.peg.2276"/>
<gene>
    <name evidence="2" type="ORF">FC50_GL002221</name>
</gene>
<reference evidence="2 3" key="1">
    <citation type="journal article" date="2015" name="Genome Announc.">
        <title>Expanding the biotechnology potential of lactobacilli through comparative genomics of 213 strains and associated genera.</title>
        <authorList>
            <person name="Sun Z."/>
            <person name="Harris H.M."/>
            <person name="McCann A."/>
            <person name="Guo C."/>
            <person name="Argimon S."/>
            <person name="Zhang W."/>
            <person name="Yang X."/>
            <person name="Jeffery I.B."/>
            <person name="Cooney J.C."/>
            <person name="Kagawa T.F."/>
            <person name="Liu W."/>
            <person name="Song Y."/>
            <person name="Salvetti E."/>
            <person name="Wrobel A."/>
            <person name="Rasinkangas P."/>
            <person name="Parkhill J."/>
            <person name="Rea M.C."/>
            <person name="O'Sullivan O."/>
            <person name="Ritari J."/>
            <person name="Douillard F.P."/>
            <person name="Paul Ross R."/>
            <person name="Yang R."/>
            <person name="Briner A.E."/>
            <person name="Felis G.E."/>
            <person name="de Vos W.M."/>
            <person name="Barrangou R."/>
            <person name="Klaenhammer T.R."/>
            <person name="Caufield P.W."/>
            <person name="Cui Y."/>
            <person name="Zhang H."/>
            <person name="O'Toole P.W."/>
        </authorList>
    </citation>
    <scope>NUCLEOTIDE SEQUENCE [LARGE SCALE GENOMIC DNA]</scope>
    <source>
        <strain evidence="2 3">DSM 15945</strain>
    </source>
</reference>
<comment type="caution">
    <text evidence="2">The sequence shown here is derived from an EMBL/GenBank/DDBJ whole genome shotgun (WGS) entry which is preliminary data.</text>
</comment>